<keyword evidence="6" id="KW-1185">Reference proteome</keyword>
<dbReference type="SUPFAM" id="SSF46689">
    <property type="entry name" value="Homeodomain-like"/>
    <property type="match status" value="1"/>
</dbReference>
<evidence type="ECO:0000256" key="2">
    <source>
        <dbReference type="PROSITE-ProRule" id="PRU00335"/>
    </source>
</evidence>
<evidence type="ECO:0000313" key="5">
    <source>
        <dbReference type="EMBL" id="MDI3407527.1"/>
    </source>
</evidence>
<dbReference type="PROSITE" id="PS50977">
    <property type="entry name" value="HTH_TETR_2"/>
    <property type="match status" value="1"/>
</dbReference>
<keyword evidence="1 2" id="KW-0238">DNA-binding</keyword>
<name>A0ABT6SIM8_9ACTN</name>
<comment type="caution">
    <text evidence="5">The sequence shown here is derived from an EMBL/GenBank/DDBJ whole genome shotgun (WGS) entry which is preliminary data.</text>
</comment>
<dbReference type="InterPro" id="IPR001647">
    <property type="entry name" value="HTH_TetR"/>
</dbReference>
<evidence type="ECO:0000256" key="1">
    <source>
        <dbReference type="ARBA" id="ARBA00023125"/>
    </source>
</evidence>
<dbReference type="Proteomes" id="UP001223978">
    <property type="component" value="Unassembled WGS sequence"/>
</dbReference>
<organism evidence="5 6">
    <name type="scientific">Streptomyces cavernicola</name>
    <dbReference type="NCBI Taxonomy" id="3043613"/>
    <lineage>
        <taxon>Bacteria</taxon>
        <taxon>Bacillati</taxon>
        <taxon>Actinomycetota</taxon>
        <taxon>Actinomycetes</taxon>
        <taxon>Kitasatosporales</taxon>
        <taxon>Streptomycetaceae</taxon>
        <taxon>Streptomyces</taxon>
    </lineage>
</organism>
<dbReference type="InterPro" id="IPR036271">
    <property type="entry name" value="Tet_transcr_reg_TetR-rel_C_sf"/>
</dbReference>
<reference evidence="5 6" key="1">
    <citation type="submission" date="2023-05" db="EMBL/GenBank/DDBJ databases">
        <title>Draft genome sequence of Streptomyces sp. B-S-A6 isolated from a cave soil in Thailand.</title>
        <authorList>
            <person name="Chamroensaksri N."/>
            <person name="Muangham S."/>
        </authorList>
    </citation>
    <scope>NUCLEOTIDE SEQUENCE [LARGE SCALE GENOMIC DNA]</scope>
    <source>
        <strain evidence="5 6">B-S-A6</strain>
    </source>
</reference>
<protein>
    <submittedName>
        <fullName evidence="5">TetR/AcrR family transcriptional regulator</fullName>
    </submittedName>
</protein>
<feature type="compositionally biased region" description="Low complexity" evidence="3">
    <location>
        <begin position="12"/>
        <end position="38"/>
    </location>
</feature>
<evidence type="ECO:0000259" key="4">
    <source>
        <dbReference type="PROSITE" id="PS50977"/>
    </source>
</evidence>
<feature type="domain" description="HTH tetR-type" evidence="4">
    <location>
        <begin position="36"/>
        <end position="96"/>
    </location>
</feature>
<dbReference type="RefSeq" id="WP_282545438.1">
    <property type="nucleotide sequence ID" value="NZ_JASCIQ010000033.1"/>
</dbReference>
<evidence type="ECO:0000313" key="6">
    <source>
        <dbReference type="Proteomes" id="UP001223978"/>
    </source>
</evidence>
<feature type="region of interest" description="Disordered" evidence="3">
    <location>
        <begin position="1"/>
        <end position="38"/>
    </location>
</feature>
<dbReference type="SUPFAM" id="SSF48498">
    <property type="entry name" value="Tetracyclin repressor-like, C-terminal domain"/>
    <property type="match status" value="1"/>
</dbReference>
<feature type="compositionally biased region" description="Pro residues" evidence="3">
    <location>
        <begin position="1"/>
        <end position="11"/>
    </location>
</feature>
<accession>A0ABT6SIM8</accession>
<dbReference type="EMBL" id="JASCIQ010000033">
    <property type="protein sequence ID" value="MDI3407527.1"/>
    <property type="molecule type" value="Genomic_DNA"/>
</dbReference>
<feature type="DNA-binding region" description="H-T-H motif" evidence="2">
    <location>
        <begin position="59"/>
        <end position="78"/>
    </location>
</feature>
<dbReference type="Pfam" id="PF17940">
    <property type="entry name" value="TetR_C_31"/>
    <property type="match status" value="1"/>
</dbReference>
<dbReference type="InterPro" id="IPR041583">
    <property type="entry name" value="TetR_C_31"/>
</dbReference>
<gene>
    <name evidence="5" type="ORF">QIS96_27410</name>
</gene>
<sequence>MPDPTPAPAPEPVARAPRASRTAGTSRAPRASSRTSSRAELIADTAITLLARRGMRGLTHRAVDEAAGLPQGSTSNHARTRLALLEATVRRQAEREAQTLMPAEAPDPEGGVEALADTLALALHRALTEHRELTVSRYELALEATRRPELRAFYDEQGAQFRTAVEAMLRAVGSRDPRRHTLSLVAWSDGLMLSCTAGSYHAEVPSLDELRTGFREMLGGMVGPGGQV</sequence>
<dbReference type="InterPro" id="IPR009057">
    <property type="entry name" value="Homeodomain-like_sf"/>
</dbReference>
<proteinExistence type="predicted"/>
<dbReference type="Gene3D" id="1.10.357.10">
    <property type="entry name" value="Tetracycline Repressor, domain 2"/>
    <property type="match status" value="1"/>
</dbReference>
<evidence type="ECO:0000256" key="3">
    <source>
        <dbReference type="SAM" id="MobiDB-lite"/>
    </source>
</evidence>